<gene>
    <name evidence="2" type="ORF">NE632_08150</name>
    <name evidence="3" type="ORF">PNU62_08730</name>
</gene>
<reference evidence="2" key="1">
    <citation type="submission" date="2022-06" db="EMBL/GenBank/DDBJ databases">
        <title>Isolation of gut microbiota from human fecal samples.</title>
        <authorList>
            <person name="Pamer E.G."/>
            <person name="Barat B."/>
            <person name="Waligurski E."/>
            <person name="Medina S."/>
            <person name="Paddock L."/>
            <person name="Mostad J."/>
        </authorList>
    </citation>
    <scope>NUCLEOTIDE SEQUENCE</scope>
    <source>
        <strain evidence="2">DFI.5.57</strain>
    </source>
</reference>
<dbReference type="Proteomes" id="UP001206236">
    <property type="component" value="Unassembled WGS sequence"/>
</dbReference>
<keyword evidence="1" id="KW-0812">Transmembrane</keyword>
<dbReference type="Proteomes" id="UP001211015">
    <property type="component" value="Unassembled WGS sequence"/>
</dbReference>
<dbReference type="EMBL" id="JAQMLV010000010">
    <property type="protein sequence ID" value="MDB8745097.1"/>
    <property type="molecule type" value="Genomic_DNA"/>
</dbReference>
<comment type="caution">
    <text evidence="2">The sequence shown here is derived from an EMBL/GenBank/DDBJ whole genome shotgun (WGS) entry which is preliminary data.</text>
</comment>
<sequence length="644" mass="71525">MSEIKTNIQSSEPVIHSQNKVVHNYAEQLKSAVVSADHKKAILREMQLELTAQHYRRPEHRSVACEVTHNSSVKLEMSSQPSLIQTGGQVSAPSVQTAVDNSFIKTRRSTDFIKTSTLTYSDDVKEIFKASENLDEKIAKANKLWQKKVKSHALGLKQRGLKNKKYTFAKLDSEGSEAIEMVQIVQSAGSAVSKAGGMIRTAVKSTSNGIGSIKTMVKNGGVKLGSRKDISRIATSVKGSVANIAKDTGQQLLKTKIDKSKITDTGSEAIKQGLTDLRYVDNARKAVVNTARTTAKAGYAVKNLPKNARAKAQEAKNNVKRVKEAAKKTAATVKKVLTSKVFWILMLVALLVLLVVLLINGIITVICSAVSSLFAWMCPDGDTSDETIKNNIGTYISQIQQCETDIQAEIDAVVNSLAPEYRYDGTQIQGLNQFANSKLQLYDYNAVLAVLATQKYQKVLEGGTDDFYFTVEEIREAVEMFYSFTYYYGYDYCPNWDCSLDENCLLSLSANSFEISGISYNSYYNYYEVTMHGPTYEHASSMYTYLEIYMLEGGTISGSGYADVSGGMWSITYTISTDAYVQIDWDEFYLTVSTVYCNNSNHCYMYGGVYNYDIETVMQKAGFDDEEREIFEIYLAQIEAINGV</sequence>
<keyword evidence="1" id="KW-0472">Membrane</keyword>
<reference evidence="3" key="2">
    <citation type="submission" date="2023-01" db="EMBL/GenBank/DDBJ databases">
        <title>Human gut microbiome strain richness.</title>
        <authorList>
            <person name="Chen-Liaw A."/>
        </authorList>
    </citation>
    <scope>NUCLEOTIDE SEQUENCE</scope>
    <source>
        <strain evidence="3">1001275st1_F4_1001275B_160808</strain>
    </source>
</reference>
<protein>
    <submittedName>
        <fullName evidence="2">Uncharacterized protein</fullName>
    </submittedName>
</protein>
<accession>A0AAW5KJJ5</accession>
<evidence type="ECO:0000313" key="4">
    <source>
        <dbReference type="Proteomes" id="UP001206236"/>
    </source>
</evidence>
<dbReference type="AlphaFoldDB" id="A0AAW5KJJ5"/>
<evidence type="ECO:0000313" key="3">
    <source>
        <dbReference type="EMBL" id="MDB8745097.1"/>
    </source>
</evidence>
<evidence type="ECO:0000313" key="2">
    <source>
        <dbReference type="EMBL" id="MCQ5153281.1"/>
    </source>
</evidence>
<dbReference type="RefSeq" id="WP_177523392.1">
    <property type="nucleotide sequence ID" value="NZ_DAWEGH010000070.1"/>
</dbReference>
<organism evidence="2 4">
    <name type="scientific">Ruminococcus bicirculans</name>
    <name type="common">ex Wegman et al. 2014</name>
    <dbReference type="NCBI Taxonomy" id="1160721"/>
    <lineage>
        <taxon>Bacteria</taxon>
        <taxon>Bacillati</taxon>
        <taxon>Bacillota</taxon>
        <taxon>Clostridia</taxon>
        <taxon>Eubacteriales</taxon>
        <taxon>Oscillospiraceae</taxon>
        <taxon>Ruminococcus</taxon>
    </lineage>
</organism>
<keyword evidence="1" id="KW-1133">Transmembrane helix</keyword>
<dbReference type="EMBL" id="JANGCN010000016">
    <property type="protein sequence ID" value="MCQ5153281.1"/>
    <property type="molecule type" value="Genomic_DNA"/>
</dbReference>
<name>A0AAW5KJJ5_9FIRM</name>
<evidence type="ECO:0000256" key="1">
    <source>
        <dbReference type="SAM" id="Phobius"/>
    </source>
</evidence>
<proteinExistence type="predicted"/>
<feature type="transmembrane region" description="Helical" evidence="1">
    <location>
        <begin position="341"/>
        <end position="363"/>
    </location>
</feature>